<proteinExistence type="predicted"/>
<sequence>MSDVKGIPFDAPLYHGGKDRGSSFLGCQAISLMFRVGHEVNRLLPNGLVPAANPAIAIVGVASYRSSTVGPYLECYSGVQVRDPGGETGYYIPYIYVTTNDAALASGREVLGAPKKLAHITLIREGGLIQGTLERPDGKRLLTLTAQPDQRMSSGSRQMYSARTNFYSVRHLPPINESGKGAVTQLVKWCTDRTLRRDERGEEILFTGPISLTYDSPSIVDPVHNLKVGQALLGIYEEYDAMLEAIDIISQELNQVNS</sequence>
<evidence type="ECO:0000313" key="2">
    <source>
        <dbReference type="Proteomes" id="UP000051660"/>
    </source>
</evidence>
<dbReference type="GO" id="GO:0016829">
    <property type="term" value="F:lyase activity"/>
    <property type="evidence" value="ECO:0007669"/>
    <property type="project" value="InterPro"/>
</dbReference>
<protein>
    <recommendedName>
        <fullName evidence="3">Acetoacetate decarboxylase</fullName>
    </recommendedName>
</protein>
<dbReference type="Pfam" id="PF06314">
    <property type="entry name" value="ADC"/>
    <property type="match status" value="1"/>
</dbReference>
<comment type="caution">
    <text evidence="1">The sequence shown here is derived from an EMBL/GenBank/DDBJ whole genome shotgun (WGS) entry which is preliminary data.</text>
</comment>
<evidence type="ECO:0000313" key="1">
    <source>
        <dbReference type="EMBL" id="KRR28389.1"/>
    </source>
</evidence>
<dbReference type="Gene3D" id="2.40.400.10">
    <property type="entry name" value="Acetoacetate decarboxylase-like"/>
    <property type="match status" value="1"/>
</dbReference>
<dbReference type="SUPFAM" id="SSF160104">
    <property type="entry name" value="Acetoacetate decarboxylase-like"/>
    <property type="match status" value="1"/>
</dbReference>
<gene>
    <name evidence="1" type="ORF">CQ14_41100</name>
</gene>
<evidence type="ECO:0008006" key="3">
    <source>
        <dbReference type="Google" id="ProtNLM"/>
    </source>
</evidence>
<dbReference type="Proteomes" id="UP000051660">
    <property type="component" value="Unassembled WGS sequence"/>
</dbReference>
<reference evidence="1 2" key="1">
    <citation type="submission" date="2014-03" db="EMBL/GenBank/DDBJ databases">
        <title>Bradyrhizobium valentinum sp. nov., isolated from effective nodules of Lupinus mariae-josephae, a lupine endemic of basic-lime soils in Eastern Spain.</title>
        <authorList>
            <person name="Duran D."/>
            <person name="Rey L."/>
            <person name="Navarro A."/>
            <person name="Busquets A."/>
            <person name="Imperial J."/>
            <person name="Ruiz-Argueso T."/>
        </authorList>
    </citation>
    <scope>NUCLEOTIDE SEQUENCE [LARGE SCALE GENOMIC DNA]</scope>
    <source>
        <strain evidence="1 2">CCBAU 23086</strain>
    </source>
</reference>
<dbReference type="RefSeq" id="WP_057855963.1">
    <property type="nucleotide sequence ID" value="NZ_LLYB01000021.1"/>
</dbReference>
<dbReference type="InterPro" id="IPR023375">
    <property type="entry name" value="ADC_dom_sf"/>
</dbReference>
<dbReference type="AlphaFoldDB" id="A0A0R3NE89"/>
<dbReference type="EMBL" id="LLYB01000021">
    <property type="protein sequence ID" value="KRR28389.1"/>
    <property type="molecule type" value="Genomic_DNA"/>
</dbReference>
<accession>A0A0R3NE89</accession>
<organism evidence="1 2">
    <name type="scientific">Bradyrhizobium lablabi</name>
    <dbReference type="NCBI Taxonomy" id="722472"/>
    <lineage>
        <taxon>Bacteria</taxon>
        <taxon>Pseudomonadati</taxon>
        <taxon>Pseudomonadota</taxon>
        <taxon>Alphaproteobacteria</taxon>
        <taxon>Hyphomicrobiales</taxon>
        <taxon>Nitrobacteraceae</taxon>
        <taxon>Bradyrhizobium</taxon>
    </lineage>
</organism>
<dbReference type="OrthoDB" id="1633687at2"/>
<dbReference type="InterPro" id="IPR010451">
    <property type="entry name" value="Acetoacetate_decarboxylase"/>
</dbReference>
<name>A0A0R3NE89_9BRAD</name>